<name>A0A498L222_9EURY</name>
<sequence>MRRETTARSGPFSDRHRHVLAAVADRDACTVDELAAALADRLDDGRDAAVTRQEVALVHTHLPRLDSAGLIEFDRERGTVRARSDTPEAVDRWYSDHGGGTDRSTGEPTGRDRSATPDQWRDRRRTLRSVLAGCESGDRIPLAVLAVAVAVSEGEDGATDLASVRSTLHHVHLPKLDASGVLDYDPEARTATCRSDESEGTAHLREVTHDGDSPETAERQRPDDDAVWTVAGRTDVRERQRALFDHADESLALVVATPEMVTADCLTHLREAIDRGVAVTVAATDDRTAQSVESALSGISVRAADGERLGPLPGTHGRLGRVVLADRRAALVGSRDGDERAVTVDGTGHDLVTALRDVVGVSDTADSSRRRPEALP</sequence>
<evidence type="ECO:0000313" key="3">
    <source>
        <dbReference type="EMBL" id="RXK50176.1"/>
    </source>
</evidence>
<accession>A0A498L222</accession>
<feature type="region of interest" description="Disordered" evidence="1">
    <location>
        <begin position="191"/>
        <end position="222"/>
    </location>
</feature>
<organism evidence="3 4">
    <name type="scientific">Halorientalis pallida</name>
    <dbReference type="NCBI Taxonomy" id="2479928"/>
    <lineage>
        <taxon>Archaea</taxon>
        <taxon>Methanobacteriati</taxon>
        <taxon>Methanobacteriota</taxon>
        <taxon>Stenosarchaea group</taxon>
        <taxon>Halobacteria</taxon>
        <taxon>Halobacteriales</taxon>
        <taxon>Haloarculaceae</taxon>
        <taxon>Halorientalis</taxon>
    </lineage>
</organism>
<dbReference type="OrthoDB" id="241157at2157"/>
<dbReference type="InterPro" id="IPR055768">
    <property type="entry name" value="DUF7344"/>
</dbReference>
<dbReference type="RefSeq" id="WP_129068138.1">
    <property type="nucleotide sequence ID" value="NZ_RDFA01000002.1"/>
</dbReference>
<evidence type="ECO:0000256" key="1">
    <source>
        <dbReference type="SAM" id="MobiDB-lite"/>
    </source>
</evidence>
<comment type="caution">
    <text evidence="3">The sequence shown here is derived from an EMBL/GenBank/DDBJ whole genome shotgun (WGS) entry which is preliminary data.</text>
</comment>
<evidence type="ECO:0000313" key="4">
    <source>
        <dbReference type="Proteomes" id="UP000289691"/>
    </source>
</evidence>
<dbReference type="Gene3D" id="1.10.10.10">
    <property type="entry name" value="Winged helix-like DNA-binding domain superfamily/Winged helix DNA-binding domain"/>
    <property type="match status" value="1"/>
</dbReference>
<proteinExistence type="predicted"/>
<protein>
    <recommendedName>
        <fullName evidence="2">DUF7344 domain-containing protein</fullName>
    </recommendedName>
</protein>
<feature type="compositionally biased region" description="Basic and acidic residues" evidence="1">
    <location>
        <begin position="194"/>
        <end position="222"/>
    </location>
</feature>
<dbReference type="AlphaFoldDB" id="A0A498L222"/>
<gene>
    <name evidence="3" type="ORF">EAF64_06335</name>
</gene>
<feature type="region of interest" description="Disordered" evidence="1">
    <location>
        <begin position="82"/>
        <end position="121"/>
    </location>
</feature>
<feature type="compositionally biased region" description="Basic and acidic residues" evidence="1">
    <location>
        <begin position="109"/>
        <end position="121"/>
    </location>
</feature>
<dbReference type="EMBL" id="RDFA01000002">
    <property type="protein sequence ID" value="RXK50176.1"/>
    <property type="molecule type" value="Genomic_DNA"/>
</dbReference>
<dbReference type="Proteomes" id="UP000289691">
    <property type="component" value="Unassembled WGS sequence"/>
</dbReference>
<dbReference type="InterPro" id="IPR036388">
    <property type="entry name" value="WH-like_DNA-bd_sf"/>
</dbReference>
<feature type="domain" description="DUF7344" evidence="2">
    <location>
        <begin position="122"/>
        <end position="190"/>
    </location>
</feature>
<feature type="compositionally biased region" description="Basic and acidic residues" evidence="1">
    <location>
        <begin position="82"/>
        <end position="95"/>
    </location>
</feature>
<feature type="domain" description="DUF7344" evidence="2">
    <location>
        <begin position="14"/>
        <end position="81"/>
    </location>
</feature>
<keyword evidence="4" id="KW-1185">Reference proteome</keyword>
<evidence type="ECO:0000259" key="2">
    <source>
        <dbReference type="Pfam" id="PF24035"/>
    </source>
</evidence>
<dbReference type="Pfam" id="PF24035">
    <property type="entry name" value="DUF7344"/>
    <property type="match status" value="2"/>
</dbReference>
<reference evidence="3 4" key="1">
    <citation type="submission" date="2019-01" db="EMBL/GenBank/DDBJ databases">
        <title>Halorientalis sp. F13-25 a new haloarchaeum isolated from hypersaline water.</title>
        <authorList>
            <person name="Ana D.-V."/>
            <person name="Cristina S.-P."/>
            <person name="Antonio V."/>
        </authorList>
    </citation>
    <scope>NUCLEOTIDE SEQUENCE [LARGE SCALE GENOMIC DNA]</scope>
    <source>
        <strain evidence="3 4">F13-25</strain>
    </source>
</reference>